<reference evidence="2 3" key="1">
    <citation type="journal article" date="2017" name="Gigascience">
        <title>Genome sequence of the small brown planthopper, Laodelphax striatellus.</title>
        <authorList>
            <person name="Zhu J."/>
            <person name="Jiang F."/>
            <person name="Wang X."/>
            <person name="Yang P."/>
            <person name="Bao Y."/>
            <person name="Zhao W."/>
            <person name="Wang W."/>
            <person name="Lu H."/>
            <person name="Wang Q."/>
            <person name="Cui N."/>
            <person name="Li J."/>
            <person name="Chen X."/>
            <person name="Luo L."/>
            <person name="Yu J."/>
            <person name="Kang L."/>
            <person name="Cui F."/>
        </authorList>
    </citation>
    <scope>NUCLEOTIDE SEQUENCE [LARGE SCALE GENOMIC DNA]</scope>
    <source>
        <strain evidence="2">Lst14</strain>
    </source>
</reference>
<gene>
    <name evidence="2" type="ORF">LSTR_LSTR008956</name>
</gene>
<name>A0A482WK23_LAOST</name>
<evidence type="ECO:0000313" key="3">
    <source>
        <dbReference type="Proteomes" id="UP000291343"/>
    </source>
</evidence>
<comment type="caution">
    <text evidence="2">The sequence shown here is derived from an EMBL/GenBank/DDBJ whole genome shotgun (WGS) entry which is preliminary data.</text>
</comment>
<evidence type="ECO:0000256" key="1">
    <source>
        <dbReference type="SAM" id="SignalP"/>
    </source>
</evidence>
<keyword evidence="1" id="KW-0732">Signal</keyword>
<feature type="signal peptide" evidence="1">
    <location>
        <begin position="1"/>
        <end position="20"/>
    </location>
</feature>
<sequence length="164" mass="18119">MLSIIIILFVVASNIQQASLNAVTPAAVNLNRAPIDYAVDGLYICVEGATGHGKISEDRVHYWNRRHPLNFIVETLVKQLPMTYEEAVFKSLLRNQATVMIAGLELCKPTIYGYNDAGLQTVLKLSNLLANQFIDVANKAGNLIEGSIPYHAMYETLRGNLTNN</sequence>
<proteinExistence type="predicted"/>
<protein>
    <submittedName>
        <fullName evidence="2">Uncharacterized protein</fullName>
    </submittedName>
</protein>
<dbReference type="InParanoid" id="A0A482WK23"/>
<evidence type="ECO:0000313" key="2">
    <source>
        <dbReference type="EMBL" id="RZF33833.1"/>
    </source>
</evidence>
<organism evidence="2 3">
    <name type="scientific">Laodelphax striatellus</name>
    <name type="common">Small brown planthopper</name>
    <name type="synonym">Delphax striatella</name>
    <dbReference type="NCBI Taxonomy" id="195883"/>
    <lineage>
        <taxon>Eukaryota</taxon>
        <taxon>Metazoa</taxon>
        <taxon>Ecdysozoa</taxon>
        <taxon>Arthropoda</taxon>
        <taxon>Hexapoda</taxon>
        <taxon>Insecta</taxon>
        <taxon>Pterygota</taxon>
        <taxon>Neoptera</taxon>
        <taxon>Paraneoptera</taxon>
        <taxon>Hemiptera</taxon>
        <taxon>Auchenorrhyncha</taxon>
        <taxon>Fulgoroidea</taxon>
        <taxon>Delphacidae</taxon>
        <taxon>Criomorphinae</taxon>
        <taxon>Laodelphax</taxon>
    </lineage>
</organism>
<dbReference type="OrthoDB" id="10411238at2759"/>
<dbReference type="EMBL" id="QKKF02033231">
    <property type="protein sequence ID" value="RZF33833.1"/>
    <property type="molecule type" value="Genomic_DNA"/>
</dbReference>
<keyword evidence="3" id="KW-1185">Reference proteome</keyword>
<dbReference type="AlphaFoldDB" id="A0A482WK23"/>
<accession>A0A482WK23</accession>
<dbReference type="Proteomes" id="UP000291343">
    <property type="component" value="Unassembled WGS sequence"/>
</dbReference>
<feature type="chain" id="PRO_5019775013" evidence="1">
    <location>
        <begin position="21"/>
        <end position="164"/>
    </location>
</feature>